<protein>
    <recommendedName>
        <fullName evidence="3">FAD/NAD(P)-binding domain-containing protein</fullName>
    </recommendedName>
</protein>
<dbReference type="Proteomes" id="UP001345691">
    <property type="component" value="Unassembled WGS sequence"/>
</dbReference>
<evidence type="ECO:0000313" key="2">
    <source>
        <dbReference type="Proteomes" id="UP001345691"/>
    </source>
</evidence>
<dbReference type="PANTHER" id="PTHR38688:SF1">
    <property type="entry name" value="FAD_NAD(P)-BINDING DOMAIN-CONTAINING PROTEIN"/>
    <property type="match status" value="1"/>
</dbReference>
<dbReference type="Gene3D" id="3.50.50.60">
    <property type="entry name" value="FAD/NAD(P)-binding domain"/>
    <property type="match status" value="1"/>
</dbReference>
<dbReference type="SUPFAM" id="SSF51905">
    <property type="entry name" value="FAD/NAD(P)-binding domain"/>
    <property type="match status" value="1"/>
</dbReference>
<accession>A0ABR0JBJ5</accession>
<keyword evidence="2" id="KW-1185">Reference proteome</keyword>
<organism evidence="1 2">
    <name type="scientific">Exophiala sideris</name>
    <dbReference type="NCBI Taxonomy" id="1016849"/>
    <lineage>
        <taxon>Eukaryota</taxon>
        <taxon>Fungi</taxon>
        <taxon>Dikarya</taxon>
        <taxon>Ascomycota</taxon>
        <taxon>Pezizomycotina</taxon>
        <taxon>Eurotiomycetes</taxon>
        <taxon>Chaetothyriomycetidae</taxon>
        <taxon>Chaetothyriales</taxon>
        <taxon>Herpotrichiellaceae</taxon>
        <taxon>Exophiala</taxon>
    </lineage>
</organism>
<proteinExistence type="predicted"/>
<dbReference type="InterPro" id="IPR053275">
    <property type="entry name" value="Agnestin_monoxygenase"/>
</dbReference>
<name>A0ABR0JBJ5_9EURO</name>
<reference evidence="1 2" key="1">
    <citation type="submission" date="2023-08" db="EMBL/GenBank/DDBJ databases">
        <title>Black Yeasts Isolated from many extreme environments.</title>
        <authorList>
            <person name="Coleine C."/>
            <person name="Stajich J.E."/>
            <person name="Selbmann L."/>
        </authorList>
    </citation>
    <scope>NUCLEOTIDE SEQUENCE [LARGE SCALE GENOMIC DNA]</scope>
    <source>
        <strain evidence="1 2">CCFEE 6328</strain>
    </source>
</reference>
<evidence type="ECO:0000313" key="1">
    <source>
        <dbReference type="EMBL" id="KAK5060661.1"/>
    </source>
</evidence>
<dbReference type="PANTHER" id="PTHR38688">
    <property type="entry name" value="PYR_REDOX_2 DOMAIN-CONTAINING PROTEIN"/>
    <property type="match status" value="1"/>
</dbReference>
<comment type="caution">
    <text evidence="1">The sequence shown here is derived from an EMBL/GenBank/DDBJ whole genome shotgun (WGS) entry which is preliminary data.</text>
</comment>
<gene>
    <name evidence="1" type="ORF">LTR69_005260</name>
</gene>
<dbReference type="InterPro" id="IPR036188">
    <property type="entry name" value="FAD/NAD-bd_sf"/>
</dbReference>
<dbReference type="EMBL" id="JAVRRF010000010">
    <property type="protein sequence ID" value="KAK5060661.1"/>
    <property type="molecule type" value="Genomic_DNA"/>
</dbReference>
<evidence type="ECO:0008006" key="3">
    <source>
        <dbReference type="Google" id="ProtNLM"/>
    </source>
</evidence>
<sequence>MKYKAVVVGAGPAGIAVVGNLLEQHKAPLLWVDDDFEGGRLNKCYRQVPSNTKAKLFVAYANGVSIFRTISKTTPEPNAISQLKHLDQEKTCHIAEAADMCLMLSKRLAKLDEVTAQDGRWIVRVDARDGNSPSHITASAELLVLCTGSIPATQPLLTTLLQDIALDDGLNPTLLSKILSSGTHATVAVIGASHSAILVLMNLCNLASTTHPNLCIKWFSRHPLRYAEERNGTIIRDNTGLKGDVATWARANLEEHKLPKSSISRYLQKIRTTVGGERAEYSAHLPACTHVIQAIGFIRNPLPTLTVNGATLQQLKHISATAGFEDENGAALSGLYGAGIAWPEKVVDLEGNVEYAVGLAKFMRYLKRVVPAWTGIQDSQTGNLHLCRSLALGEEETIVSSVQAALGYESRL</sequence>